<feature type="domain" description="Histidine kinase" evidence="5">
    <location>
        <begin position="150"/>
        <end position="360"/>
    </location>
</feature>
<evidence type="ECO:0000259" key="6">
    <source>
        <dbReference type="PROSITE" id="PS50110"/>
    </source>
</evidence>
<feature type="domain" description="Response regulatory" evidence="6">
    <location>
        <begin position="5"/>
        <end position="121"/>
    </location>
</feature>
<dbReference type="InterPro" id="IPR003594">
    <property type="entry name" value="HATPase_dom"/>
</dbReference>
<dbReference type="InterPro" id="IPR036890">
    <property type="entry name" value="HATPase_C_sf"/>
</dbReference>
<evidence type="ECO:0000259" key="5">
    <source>
        <dbReference type="PROSITE" id="PS50109"/>
    </source>
</evidence>
<dbReference type="PANTHER" id="PTHR43547:SF2">
    <property type="entry name" value="HYBRID SIGNAL TRANSDUCTION HISTIDINE KINASE C"/>
    <property type="match status" value="1"/>
</dbReference>
<comment type="catalytic activity">
    <reaction evidence="1">
        <text>ATP + protein L-histidine = ADP + protein N-phospho-L-histidine.</text>
        <dbReference type="EC" id="2.7.13.3"/>
    </reaction>
</comment>
<dbReference type="CDD" id="cd00075">
    <property type="entry name" value="HATPase"/>
    <property type="match status" value="1"/>
</dbReference>
<dbReference type="Gene3D" id="3.40.50.2300">
    <property type="match status" value="1"/>
</dbReference>
<dbReference type="InterPro" id="IPR003661">
    <property type="entry name" value="HisK_dim/P_dom"/>
</dbReference>
<evidence type="ECO:0000256" key="2">
    <source>
        <dbReference type="ARBA" id="ARBA00012438"/>
    </source>
</evidence>
<dbReference type="EMBL" id="LO017727">
    <property type="protein sequence ID" value="CRH07380.1"/>
    <property type="molecule type" value="Genomic_DNA"/>
</dbReference>
<reference evidence="7" key="1">
    <citation type="submission" date="2015-04" db="EMBL/GenBank/DDBJ databases">
        <authorList>
            <person name="Syromyatnikov M.Y."/>
            <person name="Popov V.N."/>
        </authorList>
    </citation>
    <scope>NUCLEOTIDE SEQUENCE</scope>
    <source>
        <strain evidence="7">MO-1</strain>
    </source>
</reference>
<protein>
    <recommendedName>
        <fullName evidence="2">histidine kinase</fullName>
        <ecNumber evidence="2">2.7.13.3</ecNumber>
    </recommendedName>
</protein>
<dbReference type="InterPro" id="IPR011006">
    <property type="entry name" value="CheY-like_superfamily"/>
</dbReference>
<dbReference type="Pfam" id="PF00072">
    <property type="entry name" value="Response_reg"/>
    <property type="match status" value="1"/>
</dbReference>
<dbReference type="SMART" id="SM00448">
    <property type="entry name" value="REC"/>
    <property type="match status" value="1"/>
</dbReference>
<dbReference type="Pfam" id="PF00512">
    <property type="entry name" value="HisKA"/>
    <property type="match status" value="1"/>
</dbReference>
<dbReference type="SMART" id="SM00388">
    <property type="entry name" value="HisKA"/>
    <property type="match status" value="1"/>
</dbReference>
<accession>A0A1S7LKJ0</accession>
<dbReference type="PROSITE" id="PS50109">
    <property type="entry name" value="HIS_KIN"/>
    <property type="match status" value="1"/>
</dbReference>
<evidence type="ECO:0000256" key="4">
    <source>
        <dbReference type="PROSITE-ProRule" id="PRU00169"/>
    </source>
</evidence>
<gene>
    <name evidence="7" type="ORF">MAGMO_3241</name>
</gene>
<dbReference type="Gene3D" id="1.10.287.130">
    <property type="match status" value="1"/>
</dbReference>
<evidence type="ECO:0000256" key="1">
    <source>
        <dbReference type="ARBA" id="ARBA00000085"/>
    </source>
</evidence>
<dbReference type="CDD" id="cd00082">
    <property type="entry name" value="HisKA"/>
    <property type="match status" value="1"/>
</dbReference>
<dbReference type="SUPFAM" id="SSF55874">
    <property type="entry name" value="ATPase domain of HSP90 chaperone/DNA topoisomerase II/histidine kinase"/>
    <property type="match status" value="1"/>
</dbReference>
<feature type="modified residue" description="4-aspartylphosphate" evidence="4">
    <location>
        <position position="54"/>
    </location>
</feature>
<dbReference type="AlphaFoldDB" id="A0A1S7LKJ0"/>
<dbReference type="InterPro" id="IPR036097">
    <property type="entry name" value="HisK_dim/P_sf"/>
</dbReference>
<dbReference type="Pfam" id="PF02518">
    <property type="entry name" value="HATPase_c"/>
    <property type="match status" value="1"/>
</dbReference>
<dbReference type="SMART" id="SM00387">
    <property type="entry name" value="HATPase_c"/>
    <property type="match status" value="1"/>
</dbReference>
<dbReference type="Gene3D" id="3.30.565.10">
    <property type="entry name" value="Histidine kinase-like ATPase, C-terminal domain"/>
    <property type="match status" value="1"/>
</dbReference>
<dbReference type="GO" id="GO:0000155">
    <property type="term" value="F:phosphorelay sensor kinase activity"/>
    <property type="evidence" value="ECO:0007669"/>
    <property type="project" value="InterPro"/>
</dbReference>
<sequence>MTTPRIMIVDDERLNINVLNEILKEHYLIKVAMNGEQALQRAVSEPRPDMILLDIQMPDRDGYAVCEALKANPESADIPIIFITALAEEADERRGLELGAVDYITKPLRPSIILARVETHLRLKHAQAVLAEKNLELEQMLNLRESMDRITRHDLKSPLNGILGVADMLLEEANLTDEQKEWVKLQERAGFKMLEMINRSLDMLKMEQGTYRLDAKAVDVARVVERIVKELQLPAVEISVDGVSIAHAPSFLLQGEELLFYSMLANLIKNALEAQAVGEIISITMVSEPVPQITIQNPAVVPVEIQSRFFEKYATSGKEEGTGLGTYSAKLIAETLGGEIAMLSTEVEGTQVTASFAAQSDG</sequence>
<evidence type="ECO:0000256" key="3">
    <source>
        <dbReference type="ARBA" id="ARBA00022553"/>
    </source>
</evidence>
<dbReference type="SUPFAM" id="SSF47384">
    <property type="entry name" value="Homodimeric domain of signal transducing histidine kinase"/>
    <property type="match status" value="1"/>
</dbReference>
<keyword evidence="3 4" id="KW-0597">Phosphoprotein</keyword>
<dbReference type="PROSITE" id="PS50110">
    <property type="entry name" value="RESPONSE_REGULATORY"/>
    <property type="match status" value="1"/>
</dbReference>
<dbReference type="SUPFAM" id="SSF52172">
    <property type="entry name" value="CheY-like"/>
    <property type="match status" value="1"/>
</dbReference>
<dbReference type="InterPro" id="IPR005467">
    <property type="entry name" value="His_kinase_dom"/>
</dbReference>
<dbReference type="InterPro" id="IPR001789">
    <property type="entry name" value="Sig_transdc_resp-reg_receiver"/>
</dbReference>
<dbReference type="PANTHER" id="PTHR43547">
    <property type="entry name" value="TWO-COMPONENT HISTIDINE KINASE"/>
    <property type="match status" value="1"/>
</dbReference>
<name>A0A1S7LKJ0_MAGMO</name>
<evidence type="ECO:0000313" key="7">
    <source>
        <dbReference type="EMBL" id="CRH07380.1"/>
    </source>
</evidence>
<organism evidence="7">
    <name type="scientific">Magnetococcus massalia (strain MO-1)</name>
    <dbReference type="NCBI Taxonomy" id="451514"/>
    <lineage>
        <taxon>Bacteria</taxon>
        <taxon>Pseudomonadati</taxon>
        <taxon>Pseudomonadota</taxon>
        <taxon>Magnetococcia</taxon>
        <taxon>Magnetococcales</taxon>
        <taxon>Magnetococcaceae</taxon>
        <taxon>Magnetococcus</taxon>
    </lineage>
</organism>
<proteinExistence type="predicted"/>
<dbReference type="EC" id="2.7.13.3" evidence="2"/>